<dbReference type="InterPro" id="IPR036582">
    <property type="entry name" value="Mao_N_sf"/>
</dbReference>
<dbReference type="AlphaFoldDB" id="A0A1M6PQX7"/>
<keyword evidence="1" id="KW-0732">Signal</keyword>
<dbReference type="Proteomes" id="UP000184082">
    <property type="component" value="Unassembled WGS sequence"/>
</dbReference>
<feature type="domain" description="Copper amine oxidase-like N-terminal" evidence="2">
    <location>
        <begin position="651"/>
        <end position="754"/>
    </location>
</feature>
<accession>A0A1M6PQX7</accession>
<organism evidence="3 4">
    <name type="scientific">Caminicella sporogenes DSM 14501</name>
    <dbReference type="NCBI Taxonomy" id="1121266"/>
    <lineage>
        <taxon>Bacteria</taxon>
        <taxon>Bacillati</taxon>
        <taxon>Bacillota</taxon>
        <taxon>Clostridia</taxon>
        <taxon>Peptostreptococcales</taxon>
        <taxon>Caminicellaceae</taxon>
        <taxon>Caminicella</taxon>
    </lineage>
</organism>
<keyword evidence="4" id="KW-1185">Reference proteome</keyword>
<feature type="signal peptide" evidence="1">
    <location>
        <begin position="1"/>
        <end position="22"/>
    </location>
</feature>
<reference evidence="3 4" key="1">
    <citation type="submission" date="2016-11" db="EMBL/GenBank/DDBJ databases">
        <authorList>
            <person name="Jaros S."/>
            <person name="Januszkiewicz K."/>
            <person name="Wedrychowicz H."/>
        </authorList>
    </citation>
    <scope>NUCLEOTIDE SEQUENCE [LARGE SCALE GENOMIC DNA]</scope>
    <source>
        <strain evidence="3 4">DSM 14501</strain>
    </source>
</reference>
<dbReference type="InterPro" id="IPR012854">
    <property type="entry name" value="Cu_amine_oxidase-like_N"/>
</dbReference>
<dbReference type="Pfam" id="PF07833">
    <property type="entry name" value="Cu_amine_oxidN1"/>
    <property type="match status" value="1"/>
</dbReference>
<name>A0A1M6PQX7_9FIRM</name>
<evidence type="ECO:0000313" key="4">
    <source>
        <dbReference type="Proteomes" id="UP000184082"/>
    </source>
</evidence>
<dbReference type="Gene3D" id="3.30.457.10">
    <property type="entry name" value="Copper amine oxidase-like, N-terminal domain"/>
    <property type="match status" value="2"/>
</dbReference>
<protein>
    <submittedName>
        <fullName evidence="3">Copper amine oxidase N-terminal domain-containing protein</fullName>
    </submittedName>
</protein>
<dbReference type="RefSeq" id="WP_072966692.1">
    <property type="nucleotide sequence ID" value="NZ_FRAJ01000009.1"/>
</dbReference>
<evidence type="ECO:0000256" key="1">
    <source>
        <dbReference type="SAM" id="SignalP"/>
    </source>
</evidence>
<evidence type="ECO:0000259" key="2">
    <source>
        <dbReference type="Pfam" id="PF07833"/>
    </source>
</evidence>
<dbReference type="EMBL" id="FRAJ01000009">
    <property type="protein sequence ID" value="SHK10346.1"/>
    <property type="molecule type" value="Genomic_DNA"/>
</dbReference>
<proteinExistence type="predicted"/>
<dbReference type="SUPFAM" id="SSF55383">
    <property type="entry name" value="Copper amine oxidase, domain N"/>
    <property type="match status" value="2"/>
</dbReference>
<dbReference type="STRING" id="1121266.SAMN02745883_01270"/>
<sequence>MKRFLSLVVALTMVLAPMSAFAATSNSINKVPKVADDHKFKLAEAPILRIEEDNDNEFDGLDSTKLDDDKQVFRLTLENAEWNEDEFESNFSKNSEGYYVLSGGSYTNRNTDTANNAVFLKKIGKKTVEAVVYGDNTDDSSIWFKIPMLVEMKGEGEAKVTVEQRDSLVSSGTYTFAIGAGGDTIATIDDVEEFTDTVTIDDIRIDETSAGAIDGPTNYIKLKLPSDFEWYTTPSTSDIVCTAGLDKANAEDVEKEDDRTLKIKIKDIEDKDSRSTRGTIYIKNLQITAKKDADFGDVEVSISGGDGISDSDLVVAKYCDYDVTVKADGEPKELVAGEWDSDYKDDKFELQTLVIEEKVANAWLGERKTRIEFPSWVKILGVKYENDSEDVGTLKGFPVEDGDLTRGNAKEFLENQKDDNYVEFTAPDKSKTEEGELYLTFYVSVEAGHSGDITAKVTGRSLPDDYEVVLGKAVAPVKVKAEGAEVRTGIKEQEIGDITITETVKEAIKKADLKIVLDDDVYWTDVPKIEVVKGNLDLDVEGAKVDDNILTIPVDSESTKPSTIKLSNIKVDLNRVVAEGDIKVKIQGDAVVENYSDDSKKLDNGYFDEDTAAETVVATVITPADRDTRARAEVKFQIGSKEYQVGDEIRTADVAPYIKDGRTMLSVRFVAEAMGVPSENIVWNGEARTVTIFKGDRIAQLTIGSNILTVNGTKVVMDTVAEIKDGRTMLPIRFIAQALGADISWDGSTRTVTIK</sequence>
<gene>
    <name evidence="3" type="ORF">SAMN02745883_01270</name>
</gene>
<evidence type="ECO:0000313" key="3">
    <source>
        <dbReference type="EMBL" id="SHK10346.1"/>
    </source>
</evidence>
<feature type="chain" id="PRO_5012206674" evidence="1">
    <location>
        <begin position="23"/>
        <end position="755"/>
    </location>
</feature>